<dbReference type="Pfam" id="PF00561">
    <property type="entry name" value="Abhydrolase_1"/>
    <property type="match status" value="1"/>
</dbReference>
<reference evidence="2 3" key="1">
    <citation type="submission" date="2018-12" db="EMBL/GenBank/DDBJ databases">
        <title>Complete genome sequencing of Tabrizicola sp. K13M18.</title>
        <authorList>
            <person name="Bae J.-W."/>
        </authorList>
    </citation>
    <scope>NUCLEOTIDE SEQUENCE [LARGE SCALE GENOMIC DNA]</scope>
    <source>
        <strain evidence="2 3">K13M18</strain>
    </source>
</reference>
<keyword evidence="2" id="KW-0378">Hydrolase</keyword>
<dbReference type="Proteomes" id="UP000282002">
    <property type="component" value="Chromosome"/>
</dbReference>
<dbReference type="PANTHER" id="PTHR46331:SF2">
    <property type="entry name" value="VALACYCLOVIR HYDROLASE"/>
    <property type="match status" value="1"/>
</dbReference>
<dbReference type="AlphaFoldDB" id="A0A3S8UBK7"/>
<proteinExistence type="predicted"/>
<name>A0A3S8UBK7_9RHOB</name>
<organism evidence="2 3">
    <name type="scientific">Tabrizicola piscis</name>
    <dbReference type="NCBI Taxonomy" id="2494374"/>
    <lineage>
        <taxon>Bacteria</taxon>
        <taxon>Pseudomonadati</taxon>
        <taxon>Pseudomonadota</taxon>
        <taxon>Alphaproteobacteria</taxon>
        <taxon>Rhodobacterales</taxon>
        <taxon>Paracoccaceae</taxon>
        <taxon>Tabrizicola</taxon>
    </lineage>
</organism>
<dbReference type="GO" id="GO:0017171">
    <property type="term" value="F:serine hydrolase activity"/>
    <property type="evidence" value="ECO:0007669"/>
    <property type="project" value="TreeGrafter"/>
</dbReference>
<accession>A0A3S8UBK7</accession>
<dbReference type="PANTHER" id="PTHR46331">
    <property type="entry name" value="VALACYCLOVIR HYDROLASE"/>
    <property type="match status" value="1"/>
</dbReference>
<evidence type="ECO:0000259" key="1">
    <source>
        <dbReference type="Pfam" id="PF00561"/>
    </source>
</evidence>
<dbReference type="SUPFAM" id="SSF53474">
    <property type="entry name" value="alpha/beta-Hydrolases"/>
    <property type="match status" value="1"/>
</dbReference>
<dbReference type="InterPro" id="IPR000073">
    <property type="entry name" value="AB_hydrolase_1"/>
</dbReference>
<dbReference type="OrthoDB" id="9804723at2"/>
<gene>
    <name evidence="2" type="ORF">EI545_02250</name>
</gene>
<evidence type="ECO:0000313" key="2">
    <source>
        <dbReference type="EMBL" id="AZL60986.1"/>
    </source>
</evidence>
<dbReference type="InterPro" id="IPR029058">
    <property type="entry name" value="AB_hydrolase_fold"/>
</dbReference>
<feature type="domain" description="AB hydrolase-1" evidence="1">
    <location>
        <begin position="29"/>
        <end position="166"/>
    </location>
</feature>
<sequence length="279" mass="29272">MSNMTEALITRSVTVPGASIYVEKRGSGPNLLLLPGGAQDAGVFTGLATALSDHFTVISLDPRCNSRSPCEDTTSDLNVDQHADDAAAVIATFGGGPIFVFGTSGGAQVGLNLAARHPDLVRALVAHEPPSMMLMADPSVPLAADQALYDTYVADGVEAAIAQFMAENGLDEGEVQPPEMSPEDRETFDRMSGNFEYWLAHGMLPLSRYRADVEALKAGALKIIVGLGEASVGQPIHEMGTALSVALGVEPVTFPGDHMGFGMDPARFAETLRSVLTAD</sequence>
<dbReference type="KEGG" id="taw:EI545_02250"/>
<evidence type="ECO:0000313" key="3">
    <source>
        <dbReference type="Proteomes" id="UP000282002"/>
    </source>
</evidence>
<protein>
    <submittedName>
        <fullName evidence="2">Alpha/beta hydrolase</fullName>
    </submittedName>
</protein>
<keyword evidence="3" id="KW-1185">Reference proteome</keyword>
<dbReference type="Gene3D" id="3.40.50.1820">
    <property type="entry name" value="alpha/beta hydrolase"/>
    <property type="match status" value="1"/>
</dbReference>
<dbReference type="EMBL" id="CP034328">
    <property type="protein sequence ID" value="AZL60986.1"/>
    <property type="molecule type" value="Genomic_DNA"/>
</dbReference>